<dbReference type="EMBL" id="RXFM01000012">
    <property type="protein sequence ID" value="RST70340.1"/>
    <property type="molecule type" value="Genomic_DNA"/>
</dbReference>
<accession>A0A3R9XSK3</accession>
<dbReference type="AlphaFoldDB" id="A0A3R9XSK3"/>
<keyword evidence="3" id="KW-1185">Reference proteome</keyword>
<dbReference type="RefSeq" id="WP_126044383.1">
    <property type="nucleotide sequence ID" value="NZ_RXFM01000012.1"/>
</dbReference>
<dbReference type="Proteomes" id="UP000279470">
    <property type="component" value="Unassembled WGS sequence"/>
</dbReference>
<evidence type="ECO:0000256" key="1">
    <source>
        <dbReference type="SAM" id="Phobius"/>
    </source>
</evidence>
<protein>
    <submittedName>
        <fullName evidence="2">Uncharacterized protein</fullName>
    </submittedName>
</protein>
<gene>
    <name evidence="2" type="ORF">EIC27_01440</name>
</gene>
<comment type="caution">
    <text evidence="2">The sequence shown here is derived from an EMBL/GenBank/DDBJ whole genome shotgun (WGS) entry which is preliminary data.</text>
</comment>
<proteinExistence type="predicted"/>
<evidence type="ECO:0000313" key="3">
    <source>
        <dbReference type="Proteomes" id="UP000279470"/>
    </source>
</evidence>
<keyword evidence="1" id="KW-1133">Transmembrane helix</keyword>
<feature type="transmembrane region" description="Helical" evidence="1">
    <location>
        <begin position="6"/>
        <end position="26"/>
    </location>
</feature>
<sequence>MLDLFLAFLRIRTLIILGILYFFLSVGSHGNFSLKIPSLKNFDLSNIPASINSLINDKSNLKSETKTSDNSGNNNELDDLKTSVNDIAKNINNILNKKE</sequence>
<reference evidence="3" key="1">
    <citation type="submission" date="2018-11" db="EMBL/GenBank/DDBJ databases">
        <title>Phylogenetic, genomic, and biogeographic characterization of a novel and ubiquitous marine invertebrate-associated Rickettsiales parasite, Candidatus Marinoinvertebrata rohwerii, gen. nov., sp. nov.</title>
        <authorList>
            <person name="Klinges J.G."/>
            <person name="Rosales S.M."/>
            <person name="Mcminds R."/>
            <person name="Shaver E.C."/>
            <person name="Shantz A."/>
            <person name="Peters E.C."/>
            <person name="Burkepile D.E."/>
            <person name="Silliman B.R."/>
            <person name="Vega Thurber R.L."/>
        </authorList>
    </citation>
    <scope>NUCLEOTIDE SEQUENCE [LARGE SCALE GENOMIC DNA]</scope>
    <source>
        <strain evidence="3">a_cerv_44</strain>
    </source>
</reference>
<evidence type="ECO:0000313" key="2">
    <source>
        <dbReference type="EMBL" id="RST70340.1"/>
    </source>
</evidence>
<name>A0A3R9XSK3_9RICK</name>
<organism evidence="2 3">
    <name type="scientific">Candidatus Aquarickettsia rohweri</name>
    <dbReference type="NCBI Taxonomy" id="2602574"/>
    <lineage>
        <taxon>Bacteria</taxon>
        <taxon>Pseudomonadati</taxon>
        <taxon>Pseudomonadota</taxon>
        <taxon>Alphaproteobacteria</taxon>
        <taxon>Rickettsiales</taxon>
        <taxon>Candidatus Midichloriaceae</taxon>
        <taxon>Candidatus Aquarickettsia</taxon>
    </lineage>
</organism>
<keyword evidence="1" id="KW-0812">Transmembrane</keyword>
<keyword evidence="1" id="KW-0472">Membrane</keyword>